<keyword evidence="1" id="KW-1133">Transmembrane helix</keyword>
<dbReference type="InterPro" id="IPR018247">
    <property type="entry name" value="EF_Hand_1_Ca_BS"/>
</dbReference>
<proteinExistence type="predicted"/>
<protein>
    <recommendedName>
        <fullName evidence="5">HupE / UreJ protein</fullName>
    </recommendedName>
</protein>
<gene>
    <name evidence="3" type="ORF">Pla108_10600</name>
</gene>
<keyword evidence="1" id="KW-0812">Transmembrane</keyword>
<name>A0A5C6ALS0_9BACT</name>
<dbReference type="Proteomes" id="UP000317421">
    <property type="component" value="Unassembled WGS sequence"/>
</dbReference>
<feature type="chain" id="PRO_5022996691" description="HupE / UreJ protein" evidence="2">
    <location>
        <begin position="22"/>
        <end position="375"/>
    </location>
</feature>
<feature type="signal peptide" evidence="2">
    <location>
        <begin position="1"/>
        <end position="21"/>
    </location>
</feature>
<feature type="transmembrane region" description="Helical" evidence="1">
    <location>
        <begin position="184"/>
        <end position="206"/>
    </location>
</feature>
<keyword evidence="1" id="KW-0472">Membrane</keyword>
<feature type="transmembrane region" description="Helical" evidence="1">
    <location>
        <begin position="279"/>
        <end position="299"/>
    </location>
</feature>
<organism evidence="3 4">
    <name type="scientific">Botrimarina colliarenosi</name>
    <dbReference type="NCBI Taxonomy" id="2528001"/>
    <lineage>
        <taxon>Bacteria</taxon>
        <taxon>Pseudomonadati</taxon>
        <taxon>Planctomycetota</taxon>
        <taxon>Planctomycetia</taxon>
        <taxon>Pirellulales</taxon>
        <taxon>Lacipirellulaceae</taxon>
        <taxon>Botrimarina</taxon>
    </lineage>
</organism>
<feature type="transmembrane region" description="Helical" evidence="1">
    <location>
        <begin position="311"/>
        <end position="334"/>
    </location>
</feature>
<evidence type="ECO:0000313" key="4">
    <source>
        <dbReference type="Proteomes" id="UP000317421"/>
    </source>
</evidence>
<keyword evidence="2" id="KW-0732">Signal</keyword>
<feature type="transmembrane region" description="Helical" evidence="1">
    <location>
        <begin position="218"/>
        <end position="242"/>
    </location>
</feature>
<keyword evidence="4" id="KW-1185">Reference proteome</keyword>
<evidence type="ECO:0000256" key="1">
    <source>
        <dbReference type="SAM" id="Phobius"/>
    </source>
</evidence>
<comment type="caution">
    <text evidence="3">The sequence shown here is derived from an EMBL/GenBank/DDBJ whole genome shotgun (WGS) entry which is preliminary data.</text>
</comment>
<evidence type="ECO:0008006" key="5">
    <source>
        <dbReference type="Google" id="ProtNLM"/>
    </source>
</evidence>
<dbReference type="OrthoDB" id="9808870at2"/>
<sequence length="375" mass="41301" precursor="true">MKLPRALPLLLFGLIASAAYAHKPSDSYLRIEREEGPLLVEWDIALSDLELLVGLDADQDGKITWGEVKAQQAAIAGHALSHLQLTADGEPYELRLSGMMANRHSDGGYAVLLLEGADPGEAKLDIAYQLLFDVDPTHRGLVLYTADGSTTTHVLSREEPEVELGAGQGTLWNAFAQYVREGVWHIWIGFDHILFLLALLLPAVLFRQEGRWEPVQNFRPACWGVLKIVSVFTLAHSITLWLAVMEYATPPSQLIESTIALSIVVTALHNLYPVLRISNWAIAFLFGLVHGFGFANVLIDLGLSQASLAVALLGFNVGVELGQMAIVLVFLPLAYLTRGTWFYRWVVLRGGSVLVAVIAAIWFYERAFNAEIIGF</sequence>
<dbReference type="Pfam" id="PF13795">
    <property type="entry name" value="HupE_UreJ_2"/>
    <property type="match status" value="1"/>
</dbReference>
<dbReference type="AlphaFoldDB" id="A0A5C6ALS0"/>
<dbReference type="RefSeq" id="WP_146443695.1">
    <property type="nucleotide sequence ID" value="NZ_SJPR01000001.1"/>
</dbReference>
<dbReference type="InterPro" id="IPR032809">
    <property type="entry name" value="Put_HupE_UreJ"/>
</dbReference>
<evidence type="ECO:0000313" key="3">
    <source>
        <dbReference type="EMBL" id="TWU00116.1"/>
    </source>
</evidence>
<feature type="transmembrane region" description="Helical" evidence="1">
    <location>
        <begin position="346"/>
        <end position="364"/>
    </location>
</feature>
<dbReference type="EMBL" id="SJPR01000001">
    <property type="protein sequence ID" value="TWU00116.1"/>
    <property type="molecule type" value="Genomic_DNA"/>
</dbReference>
<accession>A0A5C6ALS0</accession>
<reference evidence="3 4" key="1">
    <citation type="submission" date="2019-02" db="EMBL/GenBank/DDBJ databases">
        <title>Deep-cultivation of Planctomycetes and their phenomic and genomic characterization uncovers novel biology.</title>
        <authorList>
            <person name="Wiegand S."/>
            <person name="Jogler M."/>
            <person name="Boedeker C."/>
            <person name="Pinto D."/>
            <person name="Vollmers J."/>
            <person name="Rivas-Marin E."/>
            <person name="Kohn T."/>
            <person name="Peeters S.H."/>
            <person name="Heuer A."/>
            <person name="Rast P."/>
            <person name="Oberbeckmann S."/>
            <person name="Bunk B."/>
            <person name="Jeske O."/>
            <person name="Meyerdierks A."/>
            <person name="Storesund J.E."/>
            <person name="Kallscheuer N."/>
            <person name="Luecker S."/>
            <person name="Lage O.M."/>
            <person name="Pohl T."/>
            <person name="Merkel B.J."/>
            <person name="Hornburger P."/>
            <person name="Mueller R.-W."/>
            <person name="Bruemmer F."/>
            <person name="Labrenz M."/>
            <person name="Spormann A.M."/>
            <person name="Op Den Camp H."/>
            <person name="Overmann J."/>
            <person name="Amann R."/>
            <person name="Jetten M.S.M."/>
            <person name="Mascher T."/>
            <person name="Medema M.H."/>
            <person name="Devos D.P."/>
            <person name="Kaster A.-K."/>
            <person name="Ovreas L."/>
            <person name="Rohde M."/>
            <person name="Galperin M.Y."/>
            <person name="Jogler C."/>
        </authorList>
    </citation>
    <scope>NUCLEOTIDE SEQUENCE [LARGE SCALE GENOMIC DNA]</scope>
    <source>
        <strain evidence="3 4">Pla108</strain>
    </source>
</reference>
<feature type="transmembrane region" description="Helical" evidence="1">
    <location>
        <begin position="254"/>
        <end position="272"/>
    </location>
</feature>
<evidence type="ECO:0000256" key="2">
    <source>
        <dbReference type="SAM" id="SignalP"/>
    </source>
</evidence>
<dbReference type="PROSITE" id="PS00018">
    <property type="entry name" value="EF_HAND_1"/>
    <property type="match status" value="1"/>
</dbReference>